<dbReference type="Gene3D" id="1.20.1640.10">
    <property type="entry name" value="Multidrug efflux transporter AcrB transmembrane domain"/>
    <property type="match status" value="2"/>
</dbReference>
<feature type="transmembrane region" description="Helical" evidence="8">
    <location>
        <begin position="1246"/>
        <end position="1265"/>
    </location>
</feature>
<keyword evidence="6" id="KW-0325">Glycoprotein</keyword>
<dbReference type="SUPFAM" id="SSF82866">
    <property type="entry name" value="Multidrug efflux transporter AcrB transmembrane domain"/>
    <property type="match status" value="2"/>
</dbReference>
<feature type="non-terminal residue" evidence="10">
    <location>
        <position position="1525"/>
    </location>
</feature>
<reference evidence="10 11" key="1">
    <citation type="journal article" date="2022" name="Allergy">
        <title>Genome assembly and annotation of Periplaneta americana reveal a comprehensive cockroach allergen profile.</title>
        <authorList>
            <person name="Wang L."/>
            <person name="Xiong Q."/>
            <person name="Saelim N."/>
            <person name="Wang L."/>
            <person name="Nong W."/>
            <person name="Wan A.T."/>
            <person name="Shi M."/>
            <person name="Liu X."/>
            <person name="Cao Q."/>
            <person name="Hui J.H.L."/>
            <person name="Sookrung N."/>
            <person name="Leung T.F."/>
            <person name="Tungtrongchitr A."/>
            <person name="Tsui S.K.W."/>
        </authorList>
    </citation>
    <scope>NUCLEOTIDE SEQUENCE [LARGE SCALE GENOMIC DNA]</scope>
    <source>
        <strain evidence="10">PWHHKU_190912</strain>
    </source>
</reference>
<feature type="compositionally biased region" description="Low complexity" evidence="7">
    <location>
        <begin position="1458"/>
        <end position="1467"/>
    </location>
</feature>
<accession>A0ABQ8TQT3</accession>
<dbReference type="Proteomes" id="UP001148838">
    <property type="component" value="Unassembled WGS sequence"/>
</dbReference>
<feature type="transmembrane region" description="Helical" evidence="8">
    <location>
        <begin position="1271"/>
        <end position="1296"/>
    </location>
</feature>
<evidence type="ECO:0000259" key="9">
    <source>
        <dbReference type="PROSITE" id="PS50156"/>
    </source>
</evidence>
<feature type="transmembrane region" description="Helical" evidence="8">
    <location>
        <begin position="1317"/>
        <end position="1336"/>
    </location>
</feature>
<dbReference type="PANTHER" id="PTHR46022">
    <property type="entry name" value="PROTEIN PATCHED"/>
    <property type="match status" value="1"/>
</dbReference>
<evidence type="ECO:0000256" key="5">
    <source>
        <dbReference type="ARBA" id="ARBA00023136"/>
    </source>
</evidence>
<keyword evidence="11" id="KW-1185">Reference proteome</keyword>
<name>A0ABQ8TQT3_PERAM</name>
<feature type="domain" description="SSD" evidence="9">
    <location>
        <begin position="245"/>
        <end position="419"/>
    </location>
</feature>
<organism evidence="10 11">
    <name type="scientific">Periplaneta americana</name>
    <name type="common">American cockroach</name>
    <name type="synonym">Blatta americana</name>
    <dbReference type="NCBI Taxonomy" id="6978"/>
    <lineage>
        <taxon>Eukaryota</taxon>
        <taxon>Metazoa</taxon>
        <taxon>Ecdysozoa</taxon>
        <taxon>Arthropoda</taxon>
        <taxon>Hexapoda</taxon>
        <taxon>Insecta</taxon>
        <taxon>Pterygota</taxon>
        <taxon>Neoptera</taxon>
        <taxon>Polyneoptera</taxon>
        <taxon>Dictyoptera</taxon>
        <taxon>Blattodea</taxon>
        <taxon>Blattoidea</taxon>
        <taxon>Blattidae</taxon>
        <taxon>Blattinae</taxon>
        <taxon>Periplaneta</taxon>
    </lineage>
</organism>
<feature type="transmembrane region" description="Helical" evidence="8">
    <location>
        <begin position="367"/>
        <end position="388"/>
    </location>
</feature>
<gene>
    <name evidence="10" type="ORF">ANN_00448</name>
</gene>
<dbReference type="InterPro" id="IPR053958">
    <property type="entry name" value="HMGCR/SNAP/NPC1-like_SSD"/>
</dbReference>
<dbReference type="InterPro" id="IPR000731">
    <property type="entry name" value="SSD"/>
</dbReference>
<dbReference type="EMBL" id="JAJSOF020000003">
    <property type="protein sequence ID" value="KAJ4449053.1"/>
    <property type="molecule type" value="Genomic_DNA"/>
</dbReference>
<dbReference type="PROSITE" id="PS50156">
    <property type="entry name" value="SSD"/>
    <property type="match status" value="2"/>
</dbReference>
<evidence type="ECO:0000256" key="7">
    <source>
        <dbReference type="SAM" id="MobiDB-lite"/>
    </source>
</evidence>
<feature type="transmembrane region" description="Helical" evidence="8">
    <location>
        <begin position="565"/>
        <end position="583"/>
    </location>
</feature>
<dbReference type="Pfam" id="PF12349">
    <property type="entry name" value="Sterol-sensing"/>
    <property type="match status" value="1"/>
</dbReference>
<evidence type="ECO:0000313" key="11">
    <source>
        <dbReference type="Proteomes" id="UP001148838"/>
    </source>
</evidence>
<dbReference type="Pfam" id="PF17906">
    <property type="entry name" value="HTH_48"/>
    <property type="match status" value="1"/>
</dbReference>
<feature type="transmembrane region" description="Helical" evidence="8">
    <location>
        <begin position="1342"/>
        <end position="1366"/>
    </location>
</feature>
<keyword evidence="3 8" id="KW-0812">Transmembrane</keyword>
<proteinExistence type="inferred from homology"/>
<keyword evidence="4 8" id="KW-1133">Transmembrane helix</keyword>
<dbReference type="PANTHER" id="PTHR46022:SF1">
    <property type="entry name" value="PROTEIN PATCHED"/>
    <property type="match status" value="1"/>
</dbReference>
<evidence type="ECO:0000256" key="4">
    <source>
        <dbReference type="ARBA" id="ARBA00022989"/>
    </source>
</evidence>
<protein>
    <recommendedName>
        <fullName evidence="9">SSD domain-containing protein</fullName>
    </recommendedName>
</protein>
<feature type="transmembrane region" description="Helical" evidence="8">
    <location>
        <begin position="394"/>
        <end position="419"/>
    </location>
</feature>
<evidence type="ECO:0000256" key="8">
    <source>
        <dbReference type="SAM" id="Phobius"/>
    </source>
</evidence>
<dbReference type="InterPro" id="IPR001888">
    <property type="entry name" value="Transposase_1"/>
</dbReference>
<comment type="caution">
    <text evidence="10">The sequence shown here is derived from an EMBL/GenBank/DDBJ whole genome shotgun (WGS) entry which is preliminary data.</text>
</comment>
<comment type="similarity">
    <text evidence="2">Belongs to the patched family.</text>
</comment>
<feature type="region of interest" description="Disordered" evidence="7">
    <location>
        <begin position="1383"/>
        <end position="1419"/>
    </location>
</feature>
<comment type="subcellular location">
    <subcellularLocation>
        <location evidence="1">Membrane</location>
        <topology evidence="1">Multi-pass membrane protein</topology>
    </subcellularLocation>
</comment>
<feature type="transmembrane region" description="Helical" evidence="8">
    <location>
        <begin position="1219"/>
        <end position="1239"/>
    </location>
</feature>
<evidence type="ECO:0000256" key="3">
    <source>
        <dbReference type="ARBA" id="ARBA00022692"/>
    </source>
</evidence>
<feature type="domain" description="SSD" evidence="9">
    <location>
        <begin position="1226"/>
        <end position="1368"/>
    </location>
</feature>
<evidence type="ECO:0000256" key="6">
    <source>
        <dbReference type="ARBA" id="ARBA00023180"/>
    </source>
</evidence>
<dbReference type="InterPro" id="IPR041426">
    <property type="entry name" value="Mos1_HTH"/>
</dbReference>
<dbReference type="Gene3D" id="1.10.10.1450">
    <property type="match status" value="1"/>
</dbReference>
<dbReference type="Pfam" id="PF01359">
    <property type="entry name" value="Transposase_1"/>
    <property type="match status" value="1"/>
</dbReference>
<feature type="transmembrane region" description="Helical" evidence="8">
    <location>
        <begin position="246"/>
        <end position="267"/>
    </location>
</feature>
<feature type="transmembrane region" description="Helical" evidence="8">
    <location>
        <begin position="279"/>
        <end position="303"/>
    </location>
</feature>
<sequence>MCYSPSIPDFDEHYIDQIFLNIIPCAIITPLDCFWEASKLLGPDYPVQIPGVGSKVRWTNLNPQQLIQQMKTVELVFPFETLEDYMKRAGISTGYQEKPCLDPSDPECPTTAPNKLSGQIPDIGAELTGGCYGYAAKYMHWPEDLVVGGATRNKTGHIQRARALQTVVQLMGEREMYEFWSKTYKVHHLDWTQEKAALILETWQRRFSEEVRRSLTTDNSTASYNMYAFSTVTLNDILSQFSELSVVKVVVGYIFMLAYAGVSLLRWHDPVRSQAGVGLAGVLLVSITVAAGLGFCALLGIAFNASTTQVSRGQTIKIVPFLALGLGVDDMFLLTHTYAEQEQGQGGSHNQYQPDEQTGVVLKRTGLSILLTSLSNICAFFAAAIIPIPALRVFSLQAAVLVMFNLGCTLLVFPAVVSLDLRRRRSGRVDILCCCLPGGPTGSEWPCCTLPNVPTGHLVHVPRRRRGQVVPEPPRMLQTITRALPPDRQQTVTVLAQPAAPTQPQTPECWVGSTRELLTLDPERGQGAVGGCGGHHIMHECWSWSLTRLAATHYAPLITKSPVKVVSMVVLVVILAGSVWGITKVTDGLDLTDIVPQNTDEHAFLSAQGRFFGFYNMYAVTQGDFEYPTNQKLLYEYHEAFMRVPNIIKNDDGGLPEFWLSLFRDWLIGLQKAFDRDWSRGSITQERWFSNASDEGILAYKLLVQTGHVDNPIDKSLITQIYDVSIICQPDRSRLVPVAWQQWSEMEGLIPSPTACEVRSVIKFFNAQSIAPIEIHRQLCQVYGPNIMSKQIVRRWCRQFSEGRQSVHDEERSGRPSLINDDRVELVRQCIMENCRFTITELSSHFPQISRSLLHEIVTKHLLFKKVCARWVPKNLTPEHKMQRLGAALTFLQQYNDDGDEFLDRIVKGDVTWISHFTPETKQQSMHWRHSESPVRTKFKQTLSVRKVMCTVFWDRKGILLIDFLPRGETVNADRYCETLRKLRRAIQNKRSGMLTAGVVLLHDNARPHTARRTAAVLTEFGWELFDRPPYSPDLAPSDFQVFLHLKKFLSSSERFGNDEELKTSVTRWFHSQAAEFYDRGLQKLIPRYDKCLNSDGGYVRLVDAEGIINPKAFYNYLSAWASNDALAYGASQANLRPEPKSWYHATKDFELKIPKSAPLVYTQLPFYLHGLGDTQHITNLIAQVRALCQKFEERGLPNFPSGIPFLFWEQYLGLRQSLGLALLCALAAVFLVVAVLLLNLWAATLVVLALAAMVLQLLGVMGALGIKLSAIPAVLLIVAVGIGVHFTVHICLGFVTSIGGRDRRTRLALEQMFAPVTHGALTTLLGIFMLAFSEFDFIVRYFFYVLLALVVVGLLTGLVFFPVLLSLIGPAAEVVPHEFPDRISTPTPPPSPVRTRIGSCRVGKAPPQPRRGHGGMQCNRLHAEPSLTTITEEANSWHSTHEIVVQPELVVETTTYGTPQTASQTTGGSGEGSGAGQTSTSPPPPPGSQSHVTTKVTATTLVKVEVHAPLPGEMRHINIFQAVA</sequence>
<keyword evidence="5 8" id="KW-0472">Membrane</keyword>
<dbReference type="Gene3D" id="3.30.420.10">
    <property type="entry name" value="Ribonuclease H-like superfamily/Ribonuclease H"/>
    <property type="match status" value="1"/>
</dbReference>
<dbReference type="InterPro" id="IPR036397">
    <property type="entry name" value="RNaseH_sf"/>
</dbReference>
<evidence type="ECO:0000313" key="10">
    <source>
        <dbReference type="EMBL" id="KAJ4449053.1"/>
    </source>
</evidence>
<feature type="region of interest" description="Disordered" evidence="7">
    <location>
        <begin position="1456"/>
        <end position="1493"/>
    </location>
</feature>
<evidence type="ECO:0000256" key="2">
    <source>
        <dbReference type="ARBA" id="ARBA00005585"/>
    </source>
</evidence>
<evidence type="ECO:0000256" key="1">
    <source>
        <dbReference type="ARBA" id="ARBA00004141"/>
    </source>
</evidence>